<dbReference type="Gene3D" id="2.40.30.10">
    <property type="entry name" value="Translation factors"/>
    <property type="match status" value="1"/>
</dbReference>
<feature type="region of interest" description="Disordered" evidence="10">
    <location>
        <begin position="171"/>
        <end position="193"/>
    </location>
</feature>
<dbReference type="InterPro" id="IPR019927">
    <property type="entry name" value="Ribosomal_uL3_bac/org-type"/>
</dbReference>
<dbReference type="SUPFAM" id="SSF50447">
    <property type="entry name" value="Translation proteins"/>
    <property type="match status" value="1"/>
</dbReference>
<dbReference type="KEGG" id="plm:Plim_0477"/>
<keyword evidence="3 7" id="KW-0694">RNA-binding</keyword>
<dbReference type="eggNOG" id="COG0087">
    <property type="taxonomic scope" value="Bacteria"/>
</dbReference>
<sequence>MAMNSPLGFKVFGMSCGLLGRKVGMTQVFTPQGEAIPVTVIECGPCVVLQIRTVERDGYSAVQLGFSDKPRRLASRSERGHVAAIDSKRRKSLAAAGVALAEKADCEPKRFVREFRVTPEEASAFTVGQVLTVSQIFGEVKHVDVVGTSKGRGFAGVMKRHNFHGTCASHGVKKVHRSGGSTGQSTDPGKVFKGTKMPGHYGDAQVTVRRLQVVRADDENNVLLVRGAVPGYSGGFVRVRKTNCK</sequence>
<dbReference type="AlphaFoldDB" id="D5SQ74"/>
<evidence type="ECO:0000256" key="2">
    <source>
        <dbReference type="ARBA" id="ARBA00022730"/>
    </source>
</evidence>
<dbReference type="GO" id="GO:0022625">
    <property type="term" value="C:cytosolic large ribosomal subunit"/>
    <property type="evidence" value="ECO:0007669"/>
    <property type="project" value="TreeGrafter"/>
</dbReference>
<dbReference type="PANTHER" id="PTHR11229">
    <property type="entry name" value="50S RIBOSOMAL PROTEIN L3"/>
    <property type="match status" value="1"/>
</dbReference>
<dbReference type="STRING" id="521674.Plim_0477"/>
<dbReference type="GO" id="GO:0006412">
    <property type="term" value="P:translation"/>
    <property type="evidence" value="ECO:0007669"/>
    <property type="project" value="UniProtKB-UniRule"/>
</dbReference>
<dbReference type="NCBIfam" id="TIGR03625">
    <property type="entry name" value="L3_bact"/>
    <property type="match status" value="1"/>
</dbReference>
<dbReference type="FunFam" id="2.40.30.10:FF:000004">
    <property type="entry name" value="50S ribosomal protein L3"/>
    <property type="match status" value="1"/>
</dbReference>
<comment type="similarity">
    <text evidence="1 7 8">Belongs to the universal ribosomal protein uL3 family.</text>
</comment>
<evidence type="ECO:0000256" key="9">
    <source>
        <dbReference type="RuleBase" id="RU003906"/>
    </source>
</evidence>
<evidence type="ECO:0000256" key="8">
    <source>
        <dbReference type="RuleBase" id="RU003905"/>
    </source>
</evidence>
<proteinExistence type="inferred from homology"/>
<name>D5SQ74_PLAL2</name>
<dbReference type="InterPro" id="IPR000597">
    <property type="entry name" value="Ribosomal_uL3"/>
</dbReference>
<evidence type="ECO:0000313" key="12">
    <source>
        <dbReference type="Proteomes" id="UP000002220"/>
    </source>
</evidence>
<gene>
    <name evidence="7" type="primary">rplC</name>
    <name evidence="11" type="ordered locus">Plim_0477</name>
</gene>
<evidence type="ECO:0000256" key="7">
    <source>
        <dbReference type="HAMAP-Rule" id="MF_01325"/>
    </source>
</evidence>
<dbReference type="PANTHER" id="PTHR11229:SF16">
    <property type="entry name" value="LARGE RIBOSOMAL SUBUNIT PROTEIN UL3C"/>
    <property type="match status" value="1"/>
</dbReference>
<evidence type="ECO:0000313" key="11">
    <source>
        <dbReference type="EMBL" id="ADG66326.1"/>
    </source>
</evidence>
<dbReference type="Gene3D" id="3.30.160.810">
    <property type="match status" value="1"/>
</dbReference>
<reference evidence="11 12" key="1">
    <citation type="journal article" date="2010" name="Stand. Genomic Sci.">
        <title>Complete genome sequence of Planctomyces limnophilus type strain (Mu 290).</title>
        <authorList>
            <person name="Labutti K."/>
            <person name="Sikorski J."/>
            <person name="Schneider S."/>
            <person name="Nolan M."/>
            <person name="Lucas S."/>
            <person name="Glavina Del Rio T."/>
            <person name="Tice H."/>
            <person name="Cheng J.F."/>
            <person name="Goodwin L."/>
            <person name="Pitluck S."/>
            <person name="Liolios K."/>
            <person name="Ivanova N."/>
            <person name="Mavromatis K."/>
            <person name="Mikhailova N."/>
            <person name="Pati A."/>
            <person name="Chen A."/>
            <person name="Palaniappan K."/>
            <person name="Land M."/>
            <person name="Hauser L."/>
            <person name="Chang Y.J."/>
            <person name="Jeffries C.D."/>
            <person name="Tindall B.J."/>
            <person name="Rohde M."/>
            <person name="Goker M."/>
            <person name="Woyke T."/>
            <person name="Bristow J."/>
            <person name="Eisen J.A."/>
            <person name="Markowitz V."/>
            <person name="Hugenholtz P."/>
            <person name="Kyrpides N.C."/>
            <person name="Klenk H.P."/>
            <person name="Lapidus A."/>
        </authorList>
    </citation>
    <scope>NUCLEOTIDE SEQUENCE [LARGE SCALE GENOMIC DNA]</scope>
    <source>
        <strain evidence="12">ATCC 43296 / DSM 3776 / IFAM 1008 / 290</strain>
    </source>
</reference>
<evidence type="ECO:0000256" key="10">
    <source>
        <dbReference type="SAM" id="MobiDB-lite"/>
    </source>
</evidence>
<evidence type="ECO:0000256" key="6">
    <source>
        <dbReference type="ARBA" id="ARBA00035243"/>
    </source>
</evidence>
<dbReference type="GO" id="GO:0003735">
    <property type="term" value="F:structural constituent of ribosome"/>
    <property type="evidence" value="ECO:0007669"/>
    <property type="project" value="UniProtKB-UniRule"/>
</dbReference>
<evidence type="ECO:0000256" key="5">
    <source>
        <dbReference type="ARBA" id="ARBA00023274"/>
    </source>
</evidence>
<comment type="function">
    <text evidence="7 9">One of the primary rRNA binding proteins, it binds directly near the 3'-end of the 23S rRNA, where it nucleates assembly of the 50S subunit.</text>
</comment>
<dbReference type="GO" id="GO:0019843">
    <property type="term" value="F:rRNA binding"/>
    <property type="evidence" value="ECO:0007669"/>
    <property type="project" value="UniProtKB-UniRule"/>
</dbReference>
<keyword evidence="4 7" id="KW-0689">Ribosomal protein</keyword>
<dbReference type="PROSITE" id="PS00474">
    <property type="entry name" value="RIBOSOMAL_L3"/>
    <property type="match status" value="1"/>
</dbReference>
<dbReference type="InterPro" id="IPR019926">
    <property type="entry name" value="Ribosomal_uL3_CS"/>
</dbReference>
<dbReference type="InterPro" id="IPR009000">
    <property type="entry name" value="Transl_B-barrel_sf"/>
</dbReference>
<accession>D5SQ74</accession>
<comment type="subunit">
    <text evidence="7 9">Part of the 50S ribosomal subunit. Forms a cluster with proteins L14 and L19.</text>
</comment>
<dbReference type="Proteomes" id="UP000002220">
    <property type="component" value="Chromosome"/>
</dbReference>
<evidence type="ECO:0000256" key="1">
    <source>
        <dbReference type="ARBA" id="ARBA00006540"/>
    </source>
</evidence>
<keyword evidence="2 7" id="KW-0699">rRNA-binding</keyword>
<evidence type="ECO:0000256" key="3">
    <source>
        <dbReference type="ARBA" id="ARBA00022884"/>
    </source>
</evidence>
<dbReference type="Pfam" id="PF00297">
    <property type="entry name" value="Ribosomal_L3"/>
    <property type="match status" value="1"/>
</dbReference>
<protein>
    <recommendedName>
        <fullName evidence="6 7">Large ribosomal subunit protein uL3</fullName>
    </recommendedName>
</protein>
<dbReference type="EMBL" id="CP001744">
    <property type="protein sequence ID" value="ADG66326.1"/>
    <property type="molecule type" value="Genomic_DNA"/>
</dbReference>
<dbReference type="HOGENOM" id="CLU_044142_4_1_0"/>
<keyword evidence="12" id="KW-1185">Reference proteome</keyword>
<keyword evidence="5 7" id="KW-0687">Ribonucleoprotein</keyword>
<evidence type="ECO:0000256" key="4">
    <source>
        <dbReference type="ARBA" id="ARBA00022980"/>
    </source>
</evidence>
<dbReference type="HAMAP" id="MF_01325_B">
    <property type="entry name" value="Ribosomal_uL3_B"/>
    <property type="match status" value="1"/>
</dbReference>
<organism evidence="11 12">
    <name type="scientific">Planctopirus limnophila (strain ATCC 43296 / DSM 3776 / IFAM 1008 / Mu 290)</name>
    <name type="common">Planctomyces limnophilus</name>
    <dbReference type="NCBI Taxonomy" id="521674"/>
    <lineage>
        <taxon>Bacteria</taxon>
        <taxon>Pseudomonadati</taxon>
        <taxon>Planctomycetota</taxon>
        <taxon>Planctomycetia</taxon>
        <taxon>Planctomycetales</taxon>
        <taxon>Planctomycetaceae</taxon>
        <taxon>Planctopirus</taxon>
    </lineage>
</organism>